<protein>
    <recommendedName>
        <fullName evidence="9">DNA-directed RNA polymerases I, II, and III subunit RPABC1</fullName>
    </recommendedName>
</protein>
<dbReference type="GO" id="GO:0003899">
    <property type="term" value="F:DNA-directed RNA polymerase activity"/>
    <property type="evidence" value="ECO:0007669"/>
    <property type="project" value="InterPro"/>
</dbReference>
<gene>
    <name evidence="7" type="ORF">SASPL_116334</name>
</gene>
<evidence type="ECO:0000256" key="4">
    <source>
        <dbReference type="ARBA" id="ARBA00025765"/>
    </source>
</evidence>
<sequence length="168" mass="19457">MVLPEDEVRRLFRAMKTVLQMLRDRGYVVTDDEIAMTMEGFTAKYGHNMKREDLMLVKAKRDSGEQIYVFFPDEAKVGAKTIRTLICRMNDDNVTRAILVSQQNLTPFAKKMIKEVAKKFQVEVFQEAELLVNIHHHELVPPHQVLTAEEKTTLLARYTVKETQVCIC</sequence>
<evidence type="ECO:0000256" key="1">
    <source>
        <dbReference type="ARBA" id="ARBA00004123"/>
    </source>
</evidence>
<feature type="domain" description="RNA polymerase Rpb5 N-terminal" evidence="6">
    <location>
        <begin position="5"/>
        <end position="89"/>
    </location>
</feature>
<dbReference type="Gene3D" id="3.40.1340.10">
    <property type="entry name" value="RNA polymerase, Rpb5, N-terminal domain"/>
    <property type="match status" value="1"/>
</dbReference>
<dbReference type="PIRSF" id="PIRSF000747">
    <property type="entry name" value="RPB5"/>
    <property type="match status" value="1"/>
</dbReference>
<evidence type="ECO:0000313" key="7">
    <source>
        <dbReference type="EMBL" id="KAG6419822.1"/>
    </source>
</evidence>
<keyword evidence="8" id="KW-1185">Reference proteome</keyword>
<dbReference type="SUPFAM" id="SSF55287">
    <property type="entry name" value="RPB5-like RNA polymerase subunit"/>
    <property type="match status" value="1"/>
</dbReference>
<dbReference type="InterPro" id="IPR000783">
    <property type="entry name" value="RNA_pol_subH/Rpb5_C"/>
</dbReference>
<dbReference type="Pfam" id="PF01191">
    <property type="entry name" value="RNA_pol_Rpb5_C"/>
    <property type="match status" value="1"/>
</dbReference>
<reference evidence="7" key="1">
    <citation type="submission" date="2018-01" db="EMBL/GenBank/DDBJ databases">
        <authorList>
            <person name="Mao J.F."/>
        </authorList>
    </citation>
    <scope>NUCLEOTIDE SEQUENCE</scope>
    <source>
        <strain evidence="7">Huo1</strain>
        <tissue evidence="7">Leaf</tissue>
    </source>
</reference>
<dbReference type="Proteomes" id="UP000298416">
    <property type="component" value="Unassembled WGS sequence"/>
</dbReference>
<dbReference type="SUPFAM" id="SSF53036">
    <property type="entry name" value="Eukaryotic RPB5 N-terminal domain"/>
    <property type="match status" value="1"/>
</dbReference>
<dbReference type="PANTHER" id="PTHR10535:SF0">
    <property type="entry name" value="DNA-DIRECTED RNA POLYMERASES I, II, AND III SUBUNIT RPABC1"/>
    <property type="match status" value="1"/>
</dbReference>
<dbReference type="GO" id="GO:0003677">
    <property type="term" value="F:DNA binding"/>
    <property type="evidence" value="ECO:0007669"/>
    <property type="project" value="InterPro"/>
</dbReference>
<reference evidence="7" key="2">
    <citation type="submission" date="2020-08" db="EMBL/GenBank/DDBJ databases">
        <title>Plant Genome Project.</title>
        <authorList>
            <person name="Zhang R.-G."/>
        </authorList>
    </citation>
    <scope>NUCLEOTIDE SEQUENCE</scope>
    <source>
        <strain evidence="7">Huo1</strain>
        <tissue evidence="7">Leaf</tissue>
    </source>
</reference>
<dbReference type="GO" id="GO:0005736">
    <property type="term" value="C:RNA polymerase I complex"/>
    <property type="evidence" value="ECO:0007669"/>
    <property type="project" value="TreeGrafter"/>
</dbReference>
<organism evidence="7">
    <name type="scientific">Salvia splendens</name>
    <name type="common">Scarlet sage</name>
    <dbReference type="NCBI Taxonomy" id="180675"/>
    <lineage>
        <taxon>Eukaryota</taxon>
        <taxon>Viridiplantae</taxon>
        <taxon>Streptophyta</taxon>
        <taxon>Embryophyta</taxon>
        <taxon>Tracheophyta</taxon>
        <taxon>Spermatophyta</taxon>
        <taxon>Magnoliopsida</taxon>
        <taxon>eudicotyledons</taxon>
        <taxon>Gunneridae</taxon>
        <taxon>Pentapetalae</taxon>
        <taxon>asterids</taxon>
        <taxon>lamiids</taxon>
        <taxon>Lamiales</taxon>
        <taxon>Lamiaceae</taxon>
        <taxon>Nepetoideae</taxon>
        <taxon>Mentheae</taxon>
        <taxon>Salviinae</taxon>
        <taxon>Salvia</taxon>
        <taxon>Salvia subgen. Calosphace</taxon>
        <taxon>core Calosphace</taxon>
    </lineage>
</organism>
<dbReference type="InterPro" id="IPR014381">
    <property type="entry name" value="Arch_Rpo5/euc_Rpb5"/>
</dbReference>
<evidence type="ECO:0000259" key="5">
    <source>
        <dbReference type="Pfam" id="PF01191"/>
    </source>
</evidence>
<comment type="similarity">
    <text evidence="4">Belongs to the archaeal Rpo5/eukaryotic RPB5 RNA polymerase subunit family.</text>
</comment>
<evidence type="ECO:0000256" key="3">
    <source>
        <dbReference type="ARBA" id="ARBA00023242"/>
    </source>
</evidence>
<keyword evidence="2" id="KW-0804">Transcription</keyword>
<dbReference type="InterPro" id="IPR005571">
    <property type="entry name" value="RNA_pol_Rpb5_N"/>
</dbReference>
<evidence type="ECO:0000313" key="8">
    <source>
        <dbReference type="Proteomes" id="UP000298416"/>
    </source>
</evidence>
<proteinExistence type="inferred from homology"/>
<dbReference type="FunFam" id="3.40.1340.10:FF:000001">
    <property type="entry name" value="DNA-directed RNA polymerases I, II, and III subunit RPABC1"/>
    <property type="match status" value="1"/>
</dbReference>
<dbReference type="InterPro" id="IPR035913">
    <property type="entry name" value="RPB5-like_sf"/>
</dbReference>
<evidence type="ECO:0000259" key="6">
    <source>
        <dbReference type="Pfam" id="PF03871"/>
    </source>
</evidence>
<keyword evidence="3" id="KW-0539">Nucleus</keyword>
<evidence type="ECO:0008006" key="9">
    <source>
        <dbReference type="Google" id="ProtNLM"/>
    </source>
</evidence>
<name>A0A8X8ZVA8_SALSN</name>
<dbReference type="GO" id="GO:0005666">
    <property type="term" value="C:RNA polymerase III complex"/>
    <property type="evidence" value="ECO:0007669"/>
    <property type="project" value="TreeGrafter"/>
</dbReference>
<dbReference type="Pfam" id="PF03871">
    <property type="entry name" value="RNA_pol_Rpb5_N"/>
    <property type="match status" value="1"/>
</dbReference>
<dbReference type="AlphaFoldDB" id="A0A8X8ZVA8"/>
<comment type="caution">
    <text evidence="7">The sequence shown here is derived from an EMBL/GenBank/DDBJ whole genome shotgun (WGS) entry which is preliminary data.</text>
</comment>
<dbReference type="InterPro" id="IPR036710">
    <property type="entry name" value="RNA_pol_Rpb5_N_sf"/>
</dbReference>
<dbReference type="GO" id="GO:0005665">
    <property type="term" value="C:RNA polymerase II, core complex"/>
    <property type="evidence" value="ECO:0007669"/>
    <property type="project" value="TreeGrafter"/>
</dbReference>
<dbReference type="GO" id="GO:0042797">
    <property type="term" value="P:tRNA transcription by RNA polymerase III"/>
    <property type="evidence" value="ECO:0007669"/>
    <property type="project" value="TreeGrafter"/>
</dbReference>
<feature type="domain" description="RNA polymerase subunit H/Rpb5 C-terminal" evidence="5">
    <location>
        <begin position="132"/>
        <end position="164"/>
    </location>
</feature>
<evidence type="ECO:0000256" key="2">
    <source>
        <dbReference type="ARBA" id="ARBA00023163"/>
    </source>
</evidence>
<dbReference type="PANTHER" id="PTHR10535">
    <property type="entry name" value="DNA-DIRECTED RNA POLYMERASES I, II, AND III SUBUNIT RPABC1"/>
    <property type="match status" value="1"/>
</dbReference>
<accession>A0A8X8ZVA8</accession>
<dbReference type="Gene3D" id="3.90.940.20">
    <property type="entry name" value="RPB5-like RNA polymerase subunit"/>
    <property type="match status" value="1"/>
</dbReference>
<comment type="subcellular location">
    <subcellularLocation>
        <location evidence="1">Nucleus</location>
    </subcellularLocation>
</comment>
<dbReference type="EMBL" id="PNBA02000006">
    <property type="protein sequence ID" value="KAG6419822.1"/>
    <property type="molecule type" value="Genomic_DNA"/>
</dbReference>
<dbReference type="GO" id="GO:0006366">
    <property type="term" value="P:transcription by RNA polymerase II"/>
    <property type="evidence" value="ECO:0007669"/>
    <property type="project" value="TreeGrafter"/>
</dbReference>
<dbReference type="GO" id="GO:0006362">
    <property type="term" value="P:transcription elongation by RNA polymerase I"/>
    <property type="evidence" value="ECO:0007669"/>
    <property type="project" value="TreeGrafter"/>
</dbReference>